<evidence type="ECO:0000256" key="2">
    <source>
        <dbReference type="ARBA" id="ARBA00008023"/>
    </source>
</evidence>
<dbReference type="EC" id="3.6.1.66" evidence="13"/>
<dbReference type="GO" id="GO:0005737">
    <property type="term" value="C:cytoplasm"/>
    <property type="evidence" value="ECO:0007669"/>
    <property type="project" value="UniProtKB-SubCell"/>
</dbReference>
<keyword evidence="4 13" id="KW-0479">Metal-binding</keyword>
<keyword evidence="3 13" id="KW-0963">Cytoplasm</keyword>
<keyword evidence="13" id="KW-0464">Manganese</keyword>
<dbReference type="PANTHER" id="PTHR11067">
    <property type="entry name" value="INOSINE TRIPHOSPHATE PYROPHOSPHATASE/HAM1 PROTEIN"/>
    <property type="match status" value="1"/>
</dbReference>
<dbReference type="GO" id="GO:0035870">
    <property type="term" value="F:dITP diphosphatase activity"/>
    <property type="evidence" value="ECO:0007669"/>
    <property type="project" value="UniProtKB-UniRule"/>
</dbReference>
<dbReference type="InterPro" id="IPR027502">
    <property type="entry name" value="ITPase"/>
</dbReference>
<dbReference type="Proteomes" id="UP000282613">
    <property type="component" value="Unassembled WGS sequence"/>
</dbReference>
<dbReference type="STRING" id="60517.A0A0R3W577"/>
<evidence type="ECO:0000256" key="5">
    <source>
        <dbReference type="ARBA" id="ARBA00022741"/>
    </source>
</evidence>
<accession>A0A0R3W577</accession>
<evidence type="ECO:0000256" key="11">
    <source>
        <dbReference type="ARBA" id="ARBA00093255"/>
    </source>
</evidence>
<evidence type="ECO:0000256" key="13">
    <source>
        <dbReference type="HAMAP-Rule" id="MF_03148"/>
    </source>
</evidence>
<feature type="binding site" evidence="13">
    <location>
        <position position="258"/>
    </location>
    <ligand>
        <name>ITP</name>
        <dbReference type="ChEBI" id="CHEBI:61402"/>
    </ligand>
</feature>
<dbReference type="FunFam" id="3.90.950.10:FF:000003">
    <property type="entry name" value="Inosine triphosphate pyrophosphatase"/>
    <property type="match status" value="1"/>
</dbReference>
<evidence type="ECO:0000256" key="6">
    <source>
        <dbReference type="ARBA" id="ARBA00022801"/>
    </source>
</evidence>
<evidence type="ECO:0000256" key="1">
    <source>
        <dbReference type="ARBA" id="ARBA00004496"/>
    </source>
</evidence>
<sequence length="287" mass="30584">MPLANCGRAGCLFPIKSDRILCCACSSAFHPECSNLCPEDYATKSGGGDWCCPICTAATTSNGDCVVGVDAAQSTDTDSPPHLLPIAYVTSNPNKLRETIEILGEEYAGMLKQVDVDLPEYQGSSPEEIARLKCQHAVRMVGGPVLVEDTCLAFDALKGLPGPYIKWFLKAVGPEGLRKMLEGFKTTNEEGLCDRASAICTFAYSSGVKGETVEVLQGVTRGRIVSPRGCGGFGWDSCFAPIEATEGQTFAEMSVAAKNAISHRSRAVAKLRQLLDHLRSSSSTFAS</sequence>
<feature type="binding site" evidence="13">
    <location>
        <begin position="90"/>
        <end position="95"/>
    </location>
    <ligand>
        <name>ITP</name>
        <dbReference type="ChEBI" id="CHEBI:61402"/>
    </ligand>
</feature>
<dbReference type="EMBL" id="UYRS01018403">
    <property type="protein sequence ID" value="VDK34778.1"/>
    <property type="molecule type" value="Genomic_DNA"/>
</dbReference>
<comment type="catalytic activity">
    <reaction evidence="12">
        <text>N(6)-hydroxy-dATP + H2O = N(6)-hydroxy-dAMP + diphosphate + H(+)</text>
        <dbReference type="Rhea" id="RHEA:83971"/>
        <dbReference type="ChEBI" id="CHEBI:15377"/>
        <dbReference type="ChEBI" id="CHEBI:15378"/>
        <dbReference type="ChEBI" id="CHEBI:33019"/>
        <dbReference type="ChEBI" id="CHEBI:233529"/>
        <dbReference type="ChEBI" id="CHEBI:233530"/>
    </reaction>
    <physiologicalReaction direction="left-to-right" evidence="12">
        <dbReference type="Rhea" id="RHEA:83972"/>
    </physiologicalReaction>
</comment>
<name>A0A0R3W577_TAEAS</name>
<evidence type="ECO:0000256" key="14">
    <source>
        <dbReference type="RuleBase" id="RU003781"/>
    </source>
</evidence>
<feature type="binding site" evidence="13">
    <location>
        <position position="120"/>
    </location>
    <ligand>
        <name>Mg(2+)</name>
        <dbReference type="ChEBI" id="CHEBI:18420"/>
    </ligand>
</feature>
<dbReference type="SUPFAM" id="SSF57903">
    <property type="entry name" value="FYVE/PHD zinc finger"/>
    <property type="match status" value="1"/>
</dbReference>
<dbReference type="Pfam" id="PF01725">
    <property type="entry name" value="Ham1p_like"/>
    <property type="match status" value="1"/>
</dbReference>
<comment type="subcellular location">
    <subcellularLocation>
        <location evidence="1 13">Cytoplasm</location>
    </subcellularLocation>
</comment>
<dbReference type="InterPro" id="IPR002637">
    <property type="entry name" value="RdgB/HAM1"/>
</dbReference>
<keyword evidence="8 13" id="KW-0546">Nucleotide metabolism</keyword>
<dbReference type="GO" id="GO:0036220">
    <property type="term" value="F:ITP diphosphatase activity"/>
    <property type="evidence" value="ECO:0007669"/>
    <property type="project" value="UniProtKB-UniRule"/>
</dbReference>
<evidence type="ECO:0000256" key="4">
    <source>
        <dbReference type="ARBA" id="ARBA00022723"/>
    </source>
</evidence>
<dbReference type="InterPro" id="IPR029001">
    <property type="entry name" value="ITPase-like_fam"/>
</dbReference>
<reference evidence="15 16" key="2">
    <citation type="submission" date="2018-11" db="EMBL/GenBank/DDBJ databases">
        <authorList>
            <consortium name="Pathogen Informatics"/>
        </authorList>
    </citation>
    <scope>NUCLEOTIDE SEQUENCE [LARGE SCALE GENOMIC DNA]</scope>
</reference>
<dbReference type="GO" id="GO:0000166">
    <property type="term" value="F:nucleotide binding"/>
    <property type="evidence" value="ECO:0007669"/>
    <property type="project" value="UniProtKB-KW"/>
</dbReference>
<dbReference type="GO" id="GO:0009117">
    <property type="term" value="P:nucleotide metabolic process"/>
    <property type="evidence" value="ECO:0007669"/>
    <property type="project" value="UniProtKB-KW"/>
</dbReference>
<keyword evidence="16" id="KW-1185">Reference proteome</keyword>
<evidence type="ECO:0000256" key="3">
    <source>
        <dbReference type="ARBA" id="ARBA00022490"/>
    </source>
</evidence>
<proteinExistence type="inferred from homology"/>
<gene>
    <name evidence="15" type="ORF">TASK_LOCUS5254</name>
</gene>
<dbReference type="GO" id="GO:0009204">
    <property type="term" value="P:deoxyribonucleoside triphosphate catabolic process"/>
    <property type="evidence" value="ECO:0007669"/>
    <property type="project" value="UniProtKB-UniRule"/>
</dbReference>
<comment type="function">
    <text evidence="13">Pyrophosphatase that hydrolyzes non-canonical purine nucleotides such as inosine triphosphate (ITP), deoxyinosine triphosphate (dITP) or xanthosine 5'-triphosphate (XTP) to their respective monophosphate derivatives. The enzyme does not distinguish between the deoxy- and ribose forms. Probably excludes non-canonical purines from RNA and DNA precursor pools, thus preventing their incorporation into RNA and DNA and avoiding chromosomal lesions.</text>
</comment>
<evidence type="ECO:0000313" key="16">
    <source>
        <dbReference type="Proteomes" id="UP000282613"/>
    </source>
</evidence>
<evidence type="ECO:0000256" key="8">
    <source>
        <dbReference type="ARBA" id="ARBA00023080"/>
    </source>
</evidence>
<evidence type="ECO:0000313" key="17">
    <source>
        <dbReference type="WBParaSite" id="TASK_0000525301-mRNA-1"/>
    </source>
</evidence>
<dbReference type="GO" id="GO:0036222">
    <property type="term" value="F:XTP diphosphatase activity"/>
    <property type="evidence" value="ECO:0007669"/>
    <property type="project" value="UniProtKB-UniRule"/>
</dbReference>
<protein>
    <recommendedName>
        <fullName evidence="13">Inosine triphosphate pyrophosphatase</fullName>
        <shortName evidence="13">ITPase</shortName>
        <shortName evidence="13">Inosine triphosphatase</shortName>
        <ecNumber evidence="13">3.6.1.66</ecNumber>
    </recommendedName>
    <alternativeName>
        <fullName evidence="13">Non-canonical purine NTP pyrophosphatase</fullName>
    </alternativeName>
    <alternativeName>
        <fullName evidence="13">Non-standard purine NTP pyrophosphatase</fullName>
    </alternativeName>
    <alternativeName>
        <fullName evidence="13">Nucleoside-triphosphate diphosphatase</fullName>
    </alternativeName>
    <alternativeName>
        <fullName evidence="13">Nucleoside-triphosphate pyrophosphatase</fullName>
        <shortName evidence="13">NTPase</shortName>
    </alternativeName>
    <alternativeName>
        <fullName evidence="13">XTP/dITP diphosphatase</fullName>
    </alternativeName>
</protein>
<dbReference type="CDD" id="cd00515">
    <property type="entry name" value="HAM1"/>
    <property type="match status" value="1"/>
</dbReference>
<comment type="catalytic activity">
    <reaction evidence="10">
        <text>ITP + H2O = IMP + diphosphate + H(+)</text>
        <dbReference type="Rhea" id="RHEA:29399"/>
        <dbReference type="ChEBI" id="CHEBI:15377"/>
        <dbReference type="ChEBI" id="CHEBI:15378"/>
        <dbReference type="ChEBI" id="CHEBI:33019"/>
        <dbReference type="ChEBI" id="CHEBI:58053"/>
        <dbReference type="ChEBI" id="CHEBI:61402"/>
        <dbReference type="EC" id="3.6.1.66"/>
    </reaction>
    <physiologicalReaction direction="left-to-right" evidence="10">
        <dbReference type="Rhea" id="RHEA:29400"/>
    </physiologicalReaction>
</comment>
<evidence type="ECO:0000256" key="9">
    <source>
        <dbReference type="ARBA" id="ARBA00054940"/>
    </source>
</evidence>
<dbReference type="PANTHER" id="PTHR11067:SF9">
    <property type="entry name" value="INOSINE TRIPHOSPHATE PYROPHOSPHATASE"/>
    <property type="match status" value="1"/>
</dbReference>
<dbReference type="OrthoDB" id="6288734at2759"/>
<feature type="binding site" evidence="13">
    <location>
        <position position="149"/>
    </location>
    <ligand>
        <name>Mg(2+)</name>
        <dbReference type="ChEBI" id="CHEBI:18420"/>
    </ligand>
</feature>
<organism evidence="17">
    <name type="scientific">Taenia asiatica</name>
    <name type="common">Asian tapeworm</name>
    <dbReference type="NCBI Taxonomy" id="60517"/>
    <lineage>
        <taxon>Eukaryota</taxon>
        <taxon>Metazoa</taxon>
        <taxon>Spiralia</taxon>
        <taxon>Lophotrochozoa</taxon>
        <taxon>Platyhelminthes</taxon>
        <taxon>Cestoda</taxon>
        <taxon>Eucestoda</taxon>
        <taxon>Cyclophyllidea</taxon>
        <taxon>Taeniidae</taxon>
        <taxon>Taenia</taxon>
    </lineage>
</organism>
<keyword evidence="6 13" id="KW-0378">Hydrolase</keyword>
<feature type="binding site" evidence="13">
    <location>
        <position position="133"/>
    </location>
    <ligand>
        <name>ITP</name>
        <dbReference type="ChEBI" id="CHEBI:61402"/>
    </ligand>
</feature>
<comment type="similarity">
    <text evidence="2 13 14">Belongs to the HAM1 NTPase family.</text>
</comment>
<dbReference type="HAMAP" id="MF_03148">
    <property type="entry name" value="HAM1_NTPase"/>
    <property type="match status" value="1"/>
</dbReference>
<dbReference type="SUPFAM" id="SSF52972">
    <property type="entry name" value="ITPase-like"/>
    <property type="match status" value="1"/>
</dbReference>
<comment type="catalytic activity">
    <reaction evidence="13">
        <text>XTP + H2O = XMP + diphosphate + H(+)</text>
        <dbReference type="Rhea" id="RHEA:28610"/>
        <dbReference type="ChEBI" id="CHEBI:15377"/>
        <dbReference type="ChEBI" id="CHEBI:15378"/>
        <dbReference type="ChEBI" id="CHEBI:33019"/>
        <dbReference type="ChEBI" id="CHEBI:57464"/>
        <dbReference type="ChEBI" id="CHEBI:61314"/>
        <dbReference type="EC" id="3.6.1.66"/>
    </reaction>
</comment>
<dbReference type="NCBIfam" id="TIGR00042">
    <property type="entry name" value="RdgB/HAM1 family non-canonical purine NTP pyrophosphatase"/>
    <property type="match status" value="1"/>
</dbReference>
<comment type="function">
    <text evidence="9">Pyrophosphatase that hydrolyzes the non-canonical purine nucleotides inosine triphosphate (ITP), deoxyinosine triphosphate (dITP) as well as 2'-deoxy-N-6-hydroxylaminopurine triphosphate (dHAPTP) and xanthosine 5'-triphosphate (XTP) to their respective monophosphate derivatives. The enzyme does not distinguish between the deoxy- and ribose forms. Probably excludes non-canonical purines from RNA and DNA precursor pools, thus preventing their incorporation into RNA and DNA and avoiding chromosomal lesions.</text>
</comment>
<evidence type="ECO:0000313" key="15">
    <source>
        <dbReference type="EMBL" id="VDK34778.1"/>
    </source>
</evidence>
<dbReference type="Gene3D" id="3.90.950.10">
    <property type="match status" value="1"/>
</dbReference>
<evidence type="ECO:0000256" key="10">
    <source>
        <dbReference type="ARBA" id="ARBA00093218"/>
    </source>
</evidence>
<dbReference type="InterPro" id="IPR011011">
    <property type="entry name" value="Znf_FYVE_PHD"/>
</dbReference>
<evidence type="ECO:0000256" key="12">
    <source>
        <dbReference type="ARBA" id="ARBA00093271"/>
    </source>
</evidence>
<comment type="cofactor">
    <cofactor evidence="13">
        <name>Mg(2+)</name>
        <dbReference type="ChEBI" id="CHEBI:18420"/>
    </cofactor>
    <cofactor evidence="13">
        <name>Mn(2+)</name>
        <dbReference type="ChEBI" id="CHEBI:29035"/>
    </cofactor>
    <text evidence="13">Binds 1 divalent metal cation per subunit; can use either Mg(2+) or Mn(2+).</text>
</comment>
<comment type="subunit">
    <text evidence="13">Homodimer.</text>
</comment>
<comment type="catalytic activity">
    <reaction evidence="11">
        <text>dITP + H2O = dIMP + diphosphate + H(+)</text>
        <dbReference type="Rhea" id="RHEA:28342"/>
        <dbReference type="ChEBI" id="CHEBI:15377"/>
        <dbReference type="ChEBI" id="CHEBI:15378"/>
        <dbReference type="ChEBI" id="CHEBI:33019"/>
        <dbReference type="ChEBI" id="CHEBI:61194"/>
        <dbReference type="ChEBI" id="CHEBI:61382"/>
        <dbReference type="EC" id="3.6.1.66"/>
    </reaction>
    <physiologicalReaction direction="left-to-right" evidence="11">
        <dbReference type="Rhea" id="RHEA:28343"/>
    </physiologicalReaction>
</comment>
<feature type="binding site" evidence="13">
    <location>
        <begin position="233"/>
        <end position="236"/>
    </location>
    <ligand>
        <name>ITP</name>
        <dbReference type="ChEBI" id="CHEBI:61402"/>
    </ligand>
</feature>
<keyword evidence="7 13" id="KW-0460">Magnesium</keyword>
<feature type="binding site" evidence="13">
    <location>
        <begin position="263"/>
        <end position="264"/>
    </location>
    <ligand>
        <name>ITP</name>
        <dbReference type="ChEBI" id="CHEBI:61402"/>
    </ligand>
</feature>
<reference evidence="17" key="1">
    <citation type="submission" date="2016-04" db="UniProtKB">
        <authorList>
            <consortium name="WormBaseParasite"/>
        </authorList>
    </citation>
    <scope>IDENTIFICATION</scope>
</reference>
<feature type="binding site" evidence="13">
    <location>
        <begin position="149"/>
        <end position="150"/>
    </location>
    <ligand>
        <name>ITP</name>
        <dbReference type="ChEBI" id="CHEBI:61402"/>
    </ligand>
</feature>
<dbReference type="GO" id="GO:0046872">
    <property type="term" value="F:metal ion binding"/>
    <property type="evidence" value="ECO:0007669"/>
    <property type="project" value="UniProtKB-KW"/>
</dbReference>
<keyword evidence="5 13" id="KW-0547">Nucleotide-binding</keyword>
<evidence type="ECO:0000256" key="7">
    <source>
        <dbReference type="ARBA" id="ARBA00022842"/>
    </source>
</evidence>
<dbReference type="WBParaSite" id="TASK_0000525301-mRNA-1">
    <property type="protein sequence ID" value="TASK_0000525301-mRNA-1"/>
    <property type="gene ID" value="TASK_0000525301"/>
</dbReference>
<dbReference type="AlphaFoldDB" id="A0A0R3W577"/>